<dbReference type="KEGG" id="erz:ER308_14685"/>
<accession>A0A411YHY6</accession>
<feature type="compositionally biased region" description="Basic and acidic residues" evidence="1">
    <location>
        <begin position="235"/>
        <end position="246"/>
    </location>
</feature>
<dbReference type="InterPro" id="IPR017523">
    <property type="entry name" value="Rv3268"/>
</dbReference>
<feature type="region of interest" description="Disordered" evidence="1">
    <location>
        <begin position="217"/>
        <end position="246"/>
    </location>
</feature>
<feature type="compositionally biased region" description="Acidic residues" evidence="1">
    <location>
        <begin position="225"/>
        <end position="234"/>
    </location>
</feature>
<dbReference type="Proteomes" id="UP000291469">
    <property type="component" value="Chromosome"/>
</dbReference>
<organism evidence="2 3">
    <name type="scientific">Egibacter rhizosphaerae</name>
    <dbReference type="NCBI Taxonomy" id="1670831"/>
    <lineage>
        <taxon>Bacteria</taxon>
        <taxon>Bacillati</taxon>
        <taxon>Actinomycetota</taxon>
        <taxon>Nitriliruptoria</taxon>
        <taxon>Egibacterales</taxon>
        <taxon>Egibacteraceae</taxon>
        <taxon>Egibacter</taxon>
    </lineage>
</organism>
<name>A0A411YHY6_9ACTN</name>
<dbReference type="NCBIfam" id="TIGR03089">
    <property type="entry name" value="TIGR03089 family protein"/>
    <property type="match status" value="1"/>
</dbReference>
<dbReference type="RefSeq" id="WP_131155676.1">
    <property type="nucleotide sequence ID" value="NZ_CP036402.1"/>
</dbReference>
<protein>
    <recommendedName>
        <fullName evidence="4">AMP-dependent synthetase/ligase domain-containing protein</fullName>
    </recommendedName>
</protein>
<evidence type="ECO:0000313" key="2">
    <source>
        <dbReference type="EMBL" id="QBI20682.1"/>
    </source>
</evidence>
<gene>
    <name evidence="2" type="ORF">ER308_14685</name>
</gene>
<keyword evidence="3" id="KW-1185">Reference proteome</keyword>
<dbReference type="AlphaFoldDB" id="A0A411YHY6"/>
<reference evidence="2 3" key="1">
    <citation type="submission" date="2019-01" db="EMBL/GenBank/DDBJ databases">
        <title>Egibacter rhizosphaerae EGI 80759T.</title>
        <authorList>
            <person name="Chen D.-D."/>
            <person name="Tian Y."/>
            <person name="Jiao J.-Y."/>
            <person name="Zhang X.-T."/>
            <person name="Zhang Y.-G."/>
            <person name="Zhang Y."/>
            <person name="Xiao M."/>
            <person name="Shu W.-S."/>
            <person name="Li W.-J."/>
        </authorList>
    </citation>
    <scope>NUCLEOTIDE SEQUENCE [LARGE SCALE GENOMIC DNA]</scope>
    <source>
        <strain evidence="2 3">EGI 80759</strain>
    </source>
</reference>
<evidence type="ECO:0000313" key="3">
    <source>
        <dbReference type="Proteomes" id="UP000291469"/>
    </source>
</evidence>
<evidence type="ECO:0000256" key="1">
    <source>
        <dbReference type="SAM" id="MobiDB-lite"/>
    </source>
</evidence>
<dbReference type="OrthoDB" id="3396763at2"/>
<sequence>MSAPAPRTVGDALAARLARDADRPLLTYRDLDTGERTELGAATFENWAAKCADRLLDDIEPGELVEVAADGSWLGFVAVVGGGLLQAVVRVRAGAPSADTATCRIVHERFGPGADDLVVGAGLGGRPTDPAASAFATEVLEGADVVDLPDAEPQAPWLDLGAATRTQEEALGAGAALATVGAGSDRRLALGMSIDDPRGCAVAAAALASGASILATRGGPRDAADEQDADEQAVQDERNVRDAQGERGAWEAWSGAVGEERAHVALLTADGLSTVAGLDSPPTLEAVLVPAVIPESELPAATTAAERLGADLRTAADGVPRLP</sequence>
<dbReference type="EMBL" id="CP036402">
    <property type="protein sequence ID" value="QBI20682.1"/>
    <property type="molecule type" value="Genomic_DNA"/>
</dbReference>
<evidence type="ECO:0008006" key="4">
    <source>
        <dbReference type="Google" id="ProtNLM"/>
    </source>
</evidence>
<proteinExistence type="predicted"/>